<dbReference type="PANTHER" id="PTHR34853:SF1">
    <property type="entry name" value="LIPASE 5"/>
    <property type="match status" value="1"/>
</dbReference>
<dbReference type="OrthoDB" id="5382058at2759"/>
<reference evidence="2" key="1">
    <citation type="journal article" date="2020" name="Stud. Mycol.">
        <title>101 Dothideomycetes genomes: a test case for predicting lifestyles and emergence of pathogens.</title>
        <authorList>
            <person name="Haridas S."/>
            <person name="Albert R."/>
            <person name="Binder M."/>
            <person name="Bloem J."/>
            <person name="Labutti K."/>
            <person name="Salamov A."/>
            <person name="Andreopoulos B."/>
            <person name="Baker S."/>
            <person name="Barry K."/>
            <person name="Bills G."/>
            <person name="Bluhm B."/>
            <person name="Cannon C."/>
            <person name="Castanera R."/>
            <person name="Culley D."/>
            <person name="Daum C."/>
            <person name="Ezra D."/>
            <person name="Gonzalez J."/>
            <person name="Henrissat B."/>
            <person name="Kuo A."/>
            <person name="Liang C."/>
            <person name="Lipzen A."/>
            <person name="Lutzoni F."/>
            <person name="Magnuson J."/>
            <person name="Mondo S."/>
            <person name="Nolan M."/>
            <person name="Ohm R."/>
            <person name="Pangilinan J."/>
            <person name="Park H.-J."/>
            <person name="Ramirez L."/>
            <person name="Alfaro M."/>
            <person name="Sun H."/>
            <person name="Tritt A."/>
            <person name="Yoshinaga Y."/>
            <person name="Zwiers L.-H."/>
            <person name="Turgeon B."/>
            <person name="Goodwin S."/>
            <person name="Spatafora J."/>
            <person name="Crous P."/>
            <person name="Grigoriev I."/>
        </authorList>
    </citation>
    <scope>NUCLEOTIDE SEQUENCE</scope>
    <source>
        <strain evidence="2">CBS 627.86</strain>
    </source>
</reference>
<keyword evidence="3" id="KW-1185">Reference proteome</keyword>
<keyword evidence="2" id="KW-0378">Hydrolase</keyword>
<dbReference type="Gene3D" id="3.40.50.1820">
    <property type="entry name" value="alpha/beta hydrolase"/>
    <property type="match status" value="1"/>
</dbReference>
<dbReference type="InterPro" id="IPR005152">
    <property type="entry name" value="Lipase_secreted"/>
</dbReference>
<feature type="non-terminal residue" evidence="2">
    <location>
        <position position="1"/>
    </location>
</feature>
<dbReference type="InterPro" id="IPR022742">
    <property type="entry name" value="Hydrolase_4"/>
</dbReference>
<sequence length="251" mass="27052">NFWQHFLAPYNLALHGYVVVATDYAGLGVSKTASGEPIVHEYVAEPSQANDVIYSVQAAQQAFPQLGKRFVVIGNSQGGGAAWSIAQRQVDKPIHDYLGGVAVAPVTRILRDAEPIRSYLALAMVSGVAAYFPEFNESDVCTPKGLQRAALVRQLESPTSIMIALVSGVKLQDNWAVNHYIQKYQALILNGGTAIANPLLVVKSEADPVLQYSVAAAAVHDTLEKFPQSLIEFMQMPGVSHGPALTSSQRH</sequence>
<dbReference type="InterPro" id="IPR029058">
    <property type="entry name" value="AB_hydrolase_fold"/>
</dbReference>
<feature type="domain" description="Serine aminopeptidase S33" evidence="1">
    <location>
        <begin position="10"/>
        <end position="241"/>
    </location>
</feature>
<dbReference type="Pfam" id="PF12146">
    <property type="entry name" value="Hydrolase_4"/>
    <property type="match status" value="1"/>
</dbReference>
<name>A0A6A5YFC4_9PLEO</name>
<dbReference type="PANTHER" id="PTHR34853">
    <property type="match status" value="1"/>
</dbReference>
<protein>
    <submittedName>
        <fullName evidence="2">Alpha/Beta hydrolase protein</fullName>
    </submittedName>
</protein>
<accession>A0A6A5YFC4</accession>
<dbReference type="Proteomes" id="UP000799770">
    <property type="component" value="Unassembled WGS sequence"/>
</dbReference>
<proteinExistence type="predicted"/>
<dbReference type="GO" id="GO:0004806">
    <property type="term" value="F:triacylglycerol lipase activity"/>
    <property type="evidence" value="ECO:0007669"/>
    <property type="project" value="InterPro"/>
</dbReference>
<dbReference type="SUPFAM" id="SSF53474">
    <property type="entry name" value="alpha/beta-Hydrolases"/>
    <property type="match status" value="1"/>
</dbReference>
<evidence type="ECO:0000259" key="1">
    <source>
        <dbReference type="Pfam" id="PF12146"/>
    </source>
</evidence>
<organism evidence="2 3">
    <name type="scientific">Lophiotrema nucula</name>
    <dbReference type="NCBI Taxonomy" id="690887"/>
    <lineage>
        <taxon>Eukaryota</taxon>
        <taxon>Fungi</taxon>
        <taxon>Dikarya</taxon>
        <taxon>Ascomycota</taxon>
        <taxon>Pezizomycotina</taxon>
        <taxon>Dothideomycetes</taxon>
        <taxon>Pleosporomycetidae</taxon>
        <taxon>Pleosporales</taxon>
        <taxon>Lophiotremataceae</taxon>
        <taxon>Lophiotrema</taxon>
    </lineage>
</organism>
<evidence type="ECO:0000313" key="3">
    <source>
        <dbReference type="Proteomes" id="UP000799770"/>
    </source>
</evidence>
<dbReference type="GO" id="GO:0016042">
    <property type="term" value="P:lipid catabolic process"/>
    <property type="evidence" value="ECO:0007669"/>
    <property type="project" value="InterPro"/>
</dbReference>
<dbReference type="EMBL" id="ML977372">
    <property type="protein sequence ID" value="KAF2105765.1"/>
    <property type="molecule type" value="Genomic_DNA"/>
</dbReference>
<evidence type="ECO:0000313" key="2">
    <source>
        <dbReference type="EMBL" id="KAF2105765.1"/>
    </source>
</evidence>
<gene>
    <name evidence="2" type="ORF">BDV96DRAFT_508920</name>
</gene>
<dbReference type="AlphaFoldDB" id="A0A6A5YFC4"/>